<organism evidence="1 3">
    <name type="scientific">Butyricimonas paravirosa</name>
    <dbReference type="NCBI Taxonomy" id="1472417"/>
    <lineage>
        <taxon>Bacteria</taxon>
        <taxon>Pseudomonadati</taxon>
        <taxon>Bacteroidota</taxon>
        <taxon>Bacteroidia</taxon>
        <taxon>Bacteroidales</taxon>
        <taxon>Odoribacteraceae</taxon>
        <taxon>Butyricimonas</taxon>
    </lineage>
</organism>
<proteinExistence type="predicted"/>
<dbReference type="AlphaFoldDB" id="A0A7X6BK70"/>
<reference evidence="1 3" key="2">
    <citation type="submission" date="2020-03" db="EMBL/GenBank/DDBJ databases">
        <title>Genomic Encyclopedia of Type Strains, Phase IV (KMG-IV): sequencing the most valuable type-strain genomes for metagenomic binning, comparative biology and taxonomic classification.</title>
        <authorList>
            <person name="Goeker M."/>
        </authorList>
    </citation>
    <scope>NUCLEOTIDE SEQUENCE [LARGE SCALE GENOMIC DNA]</scope>
    <source>
        <strain evidence="1 3">DSM 105722</strain>
    </source>
</reference>
<dbReference type="EMBL" id="JAATLI010000012">
    <property type="protein sequence ID" value="NJC19635.1"/>
    <property type="molecule type" value="Genomic_DNA"/>
</dbReference>
<dbReference type="Proteomes" id="UP001302374">
    <property type="component" value="Chromosome"/>
</dbReference>
<sequence length="113" mass="13333">MVWYIEVLLCVPEGGEGKSWVEWRTNLERVGKYKLFVHIPRFSAMNIMCKSNLLSQWGHKHIRVCYRKLDMKFQSTLLIAGGFLWVSMRVPPESVLSCYMIREIRIILLLGMR</sequence>
<protein>
    <submittedName>
        <fullName evidence="1">Uncharacterized protein</fullName>
    </submittedName>
</protein>
<reference evidence="2 4" key="1">
    <citation type="submission" date="2019-09" db="EMBL/GenBank/DDBJ databases">
        <title>Butyricimonas paravirosa DSM 105722 (=214-4 = JCM 18677 = CCUG 65563).</title>
        <authorList>
            <person name="Le Roy T."/>
            <person name="Cani P.D."/>
        </authorList>
    </citation>
    <scope>NUCLEOTIDE SEQUENCE [LARGE SCALE GENOMIC DNA]</scope>
    <source>
        <strain evidence="2 4">DSM 105722</strain>
    </source>
</reference>
<dbReference type="EMBL" id="CP043839">
    <property type="protein sequence ID" value="WOF11554.1"/>
    <property type="molecule type" value="Genomic_DNA"/>
</dbReference>
<gene>
    <name evidence="2" type="ORF">F1644_04370</name>
    <name evidence="1" type="ORF">GGR15_003271</name>
</gene>
<accession>A0A7X6BK70</accession>
<name>A0A7X6BK70_9BACT</name>
<evidence type="ECO:0000313" key="4">
    <source>
        <dbReference type="Proteomes" id="UP001302374"/>
    </source>
</evidence>
<evidence type="ECO:0000313" key="1">
    <source>
        <dbReference type="EMBL" id="NJC19635.1"/>
    </source>
</evidence>
<evidence type="ECO:0000313" key="3">
    <source>
        <dbReference type="Proteomes" id="UP000576368"/>
    </source>
</evidence>
<evidence type="ECO:0000313" key="2">
    <source>
        <dbReference type="EMBL" id="WOF11554.1"/>
    </source>
</evidence>
<keyword evidence="4" id="KW-1185">Reference proteome</keyword>
<dbReference type="RefSeq" id="WP_118301985.1">
    <property type="nucleotide sequence ID" value="NZ_BMPA01000011.1"/>
</dbReference>
<dbReference type="GeneID" id="86890505"/>
<dbReference type="Proteomes" id="UP000576368">
    <property type="component" value="Unassembled WGS sequence"/>
</dbReference>